<dbReference type="GO" id="GO:0000012">
    <property type="term" value="P:single strand break repair"/>
    <property type="evidence" value="ECO:0007669"/>
    <property type="project" value="InterPro"/>
</dbReference>
<gene>
    <name evidence="4" type="primary">LOC108628327</name>
</gene>
<dbReference type="PANTHER" id="PTHR11370:SF5">
    <property type="entry name" value="DNA REPAIR PROTEIN XRCC1"/>
    <property type="match status" value="1"/>
</dbReference>
<dbReference type="Pfam" id="PF00533">
    <property type="entry name" value="BRCT"/>
    <property type="match status" value="1"/>
</dbReference>
<dbReference type="InterPro" id="IPR036420">
    <property type="entry name" value="BRCT_dom_sf"/>
</dbReference>
<dbReference type="PROSITE" id="PS50172">
    <property type="entry name" value="BRCT"/>
    <property type="match status" value="1"/>
</dbReference>
<dbReference type="SMART" id="SM00292">
    <property type="entry name" value="BRCT"/>
    <property type="match status" value="1"/>
</dbReference>
<reference evidence="4" key="1">
    <citation type="submission" date="2025-08" db="UniProtKB">
        <authorList>
            <consortium name="RefSeq"/>
        </authorList>
    </citation>
    <scope>IDENTIFICATION</scope>
    <source>
        <tissue evidence="4">Whole body</tissue>
    </source>
</reference>
<dbReference type="PANTHER" id="PTHR11370">
    <property type="entry name" value="DNA-REPAIR PROTEIN XRCC1"/>
    <property type="match status" value="1"/>
</dbReference>
<dbReference type="GeneID" id="108628327"/>
<dbReference type="GO" id="GO:0006284">
    <property type="term" value="P:base-excision repair"/>
    <property type="evidence" value="ECO:0007669"/>
    <property type="project" value="TreeGrafter"/>
</dbReference>
<feature type="compositionally biased region" description="Basic and acidic residues" evidence="1">
    <location>
        <begin position="443"/>
        <end position="452"/>
    </location>
</feature>
<dbReference type="Pfam" id="PF01834">
    <property type="entry name" value="XRCC1_N"/>
    <property type="match status" value="1"/>
</dbReference>
<dbReference type="Gene3D" id="3.40.50.10190">
    <property type="entry name" value="BRCT domain"/>
    <property type="match status" value="1"/>
</dbReference>
<keyword evidence="3" id="KW-1185">Reference proteome</keyword>
<accession>A0AAJ7J6Y8</accession>
<dbReference type="InterPro" id="IPR002706">
    <property type="entry name" value="Xrcc1_N"/>
</dbReference>
<dbReference type="AlphaFoldDB" id="A0AAJ7J6Y8"/>
<evidence type="ECO:0000256" key="1">
    <source>
        <dbReference type="SAM" id="MobiDB-lite"/>
    </source>
</evidence>
<dbReference type="InterPro" id="IPR001357">
    <property type="entry name" value="BRCT_dom"/>
</dbReference>
<dbReference type="Gene3D" id="2.60.120.260">
    <property type="entry name" value="Galactose-binding domain-like"/>
    <property type="match status" value="1"/>
</dbReference>
<dbReference type="RefSeq" id="XP_017885646.1">
    <property type="nucleotide sequence ID" value="XM_018030157.2"/>
</dbReference>
<proteinExistence type="predicted"/>
<dbReference type="InterPro" id="IPR008979">
    <property type="entry name" value="Galactose-bd-like_sf"/>
</dbReference>
<sequence>MIIKLAKIISCSSEHPSYPASNLLQRNSKTSWRVAKPGEMLGTVIFELAESCCITGLDIGNYRSCVVIVSASTSSEPDVWTPVANHQFMTNDEAANGKFKDQVEIFTKKELNPDTVKMKFDRVKVTCMQSANLKELFGLTFITFKTEVVVDLGLDVFGRFKLKQPEEDNGRSPATDFKHKYLKMVVEKKTDYRGELISKIKETGMNNFVKRQEENREPAKRPLLEKLEAGKSEEVFGSKNKDDEKVGNERPVKRTPFGDVVPTTSSKENEMDEKDARKNGARNRNPRNGCSSPADNSSSKGNANKRKLDCSRCQDKSEYEVCENCGKLPESKQTKRPGNVVKKNGVRPEKAEKLFSKLFEGVSFSLSGYVHPQRDEIRRKALDMGARYVADPNTSNKKCTHLICAFKNTPKYQQLKGHSKIVTHSFIEDAYREKTRFPWRRYALDGKDKAEPESEEEITGSSSPPRETNVYEQDTDSDSYY</sequence>
<dbReference type="CTD" id="7515"/>
<evidence type="ECO:0000259" key="2">
    <source>
        <dbReference type="PROSITE" id="PS50172"/>
    </source>
</evidence>
<dbReference type="SUPFAM" id="SSF49785">
    <property type="entry name" value="Galactose-binding domain-like"/>
    <property type="match status" value="1"/>
</dbReference>
<name>A0AAJ7J6Y8_9HYME</name>
<evidence type="ECO:0000313" key="3">
    <source>
        <dbReference type="Proteomes" id="UP000694925"/>
    </source>
</evidence>
<feature type="compositionally biased region" description="Basic and acidic residues" evidence="1">
    <location>
        <begin position="210"/>
        <end position="252"/>
    </location>
</feature>
<dbReference type="GO" id="GO:0005634">
    <property type="term" value="C:nucleus"/>
    <property type="evidence" value="ECO:0007669"/>
    <property type="project" value="InterPro"/>
</dbReference>
<feature type="compositionally biased region" description="Polar residues" evidence="1">
    <location>
        <begin position="459"/>
        <end position="472"/>
    </location>
</feature>
<feature type="region of interest" description="Disordered" evidence="1">
    <location>
        <begin position="443"/>
        <end position="481"/>
    </location>
</feature>
<dbReference type="KEGG" id="ccal:108628327"/>
<protein>
    <submittedName>
        <fullName evidence="4">DNA repair protein XRCC1</fullName>
    </submittedName>
</protein>
<feature type="compositionally biased region" description="Polar residues" evidence="1">
    <location>
        <begin position="286"/>
        <end position="302"/>
    </location>
</feature>
<dbReference type="GO" id="GO:0003684">
    <property type="term" value="F:damaged DNA binding"/>
    <property type="evidence" value="ECO:0007669"/>
    <property type="project" value="InterPro"/>
</dbReference>
<evidence type="ECO:0000313" key="4">
    <source>
        <dbReference type="RefSeq" id="XP_017885646.1"/>
    </source>
</evidence>
<organism evidence="3 4">
    <name type="scientific">Ceratina calcarata</name>
    <dbReference type="NCBI Taxonomy" id="156304"/>
    <lineage>
        <taxon>Eukaryota</taxon>
        <taxon>Metazoa</taxon>
        <taxon>Ecdysozoa</taxon>
        <taxon>Arthropoda</taxon>
        <taxon>Hexapoda</taxon>
        <taxon>Insecta</taxon>
        <taxon>Pterygota</taxon>
        <taxon>Neoptera</taxon>
        <taxon>Endopterygota</taxon>
        <taxon>Hymenoptera</taxon>
        <taxon>Apocrita</taxon>
        <taxon>Aculeata</taxon>
        <taxon>Apoidea</taxon>
        <taxon>Anthophila</taxon>
        <taxon>Apidae</taxon>
        <taxon>Ceratina</taxon>
        <taxon>Zadontomerus</taxon>
    </lineage>
</organism>
<feature type="domain" description="BRCT" evidence="2">
    <location>
        <begin position="354"/>
        <end position="444"/>
    </location>
</feature>
<dbReference type="Proteomes" id="UP000694925">
    <property type="component" value="Unplaced"/>
</dbReference>
<dbReference type="SUPFAM" id="SSF52113">
    <property type="entry name" value="BRCT domain"/>
    <property type="match status" value="1"/>
</dbReference>
<feature type="region of interest" description="Disordered" evidence="1">
    <location>
        <begin position="208"/>
        <end position="309"/>
    </location>
</feature>